<feature type="transmembrane region" description="Helical" evidence="8">
    <location>
        <begin position="213"/>
        <end position="233"/>
    </location>
</feature>
<feature type="transmembrane region" description="Helical" evidence="8">
    <location>
        <begin position="297"/>
        <end position="316"/>
    </location>
</feature>
<sequence length="426" mass="46560">MSSSGWTISRSLPSASTPGQPDRDGLQPRKEPVVRRTLPQLSNWLLVLPLFLFSAGIFVAPIALMLLRSVQDPELAAAFPRTAAELARWDGQDLPRPEAMSTFITELRGVRGTDRISFAANRLNADISGFRSMLLRTARMLPQADGGDAAETLRRIDARWGERSTWTAMRRASGPVTDYFLLAALDLQRDDDGAVAAVPAERAVFVGVFLRTLWVSILVTGFCLLLGYPLAYLLASLPARYANPLLVLVLIPFWTSVLVRTTAWIVLLQRDGLVNGLLRRIGLIEQPLTLIYNRTGVLIAMVHVLLPLMILPLYSVMKGIGRAPMLAAMSLGARPFEAFLRVYLPQSRAGIGAGCLLVFISALGYYVTPELIGGGGDQMISYFIAFYTNRTTNWGLAGALSLILLLATGLLYIAYARLSRATGPAR</sequence>
<evidence type="ECO:0000313" key="11">
    <source>
        <dbReference type="EMBL" id="MBC4016299.1"/>
    </source>
</evidence>
<evidence type="ECO:0000256" key="4">
    <source>
        <dbReference type="ARBA" id="ARBA00022475"/>
    </source>
</evidence>
<gene>
    <name evidence="11" type="ORF">H7965_13320</name>
</gene>
<feature type="compositionally biased region" description="Basic and acidic residues" evidence="9">
    <location>
        <begin position="21"/>
        <end position="30"/>
    </location>
</feature>
<keyword evidence="7 8" id="KW-0472">Membrane</keyword>
<dbReference type="PANTHER" id="PTHR42929">
    <property type="entry name" value="INNER MEMBRANE ABC TRANSPORTER PERMEASE PROTEIN YDCU-RELATED-RELATED"/>
    <property type="match status" value="1"/>
</dbReference>
<dbReference type="InterPro" id="IPR000515">
    <property type="entry name" value="MetI-like"/>
</dbReference>
<organism evidence="11 12">
    <name type="scientific">Siccirubricoccus deserti</name>
    <dbReference type="NCBI Taxonomy" id="2013562"/>
    <lineage>
        <taxon>Bacteria</taxon>
        <taxon>Pseudomonadati</taxon>
        <taxon>Pseudomonadota</taxon>
        <taxon>Alphaproteobacteria</taxon>
        <taxon>Acetobacterales</taxon>
        <taxon>Roseomonadaceae</taxon>
        <taxon>Siccirubricoccus</taxon>
    </lineage>
</organism>
<feature type="transmembrane region" description="Helical" evidence="8">
    <location>
        <begin position="44"/>
        <end position="67"/>
    </location>
</feature>
<feature type="region of interest" description="Disordered" evidence="9">
    <location>
        <begin position="1"/>
        <end position="30"/>
    </location>
</feature>
<evidence type="ECO:0000259" key="10">
    <source>
        <dbReference type="PROSITE" id="PS50928"/>
    </source>
</evidence>
<dbReference type="Gene3D" id="1.10.3720.10">
    <property type="entry name" value="MetI-like"/>
    <property type="match status" value="1"/>
</dbReference>
<evidence type="ECO:0000256" key="9">
    <source>
        <dbReference type="SAM" id="MobiDB-lite"/>
    </source>
</evidence>
<evidence type="ECO:0000256" key="5">
    <source>
        <dbReference type="ARBA" id="ARBA00022692"/>
    </source>
</evidence>
<evidence type="ECO:0000256" key="3">
    <source>
        <dbReference type="ARBA" id="ARBA00022448"/>
    </source>
</evidence>
<comment type="caution">
    <text evidence="11">The sequence shown here is derived from an EMBL/GenBank/DDBJ whole genome shotgun (WGS) entry which is preliminary data.</text>
</comment>
<name>A0A9X0UDC6_9PROT</name>
<keyword evidence="3 8" id="KW-0813">Transport</keyword>
<dbReference type="CDD" id="cd06261">
    <property type="entry name" value="TM_PBP2"/>
    <property type="match status" value="1"/>
</dbReference>
<dbReference type="PANTHER" id="PTHR42929:SF5">
    <property type="entry name" value="ABC TRANSPORTER PERMEASE PROTEIN"/>
    <property type="match status" value="1"/>
</dbReference>
<keyword evidence="6 8" id="KW-1133">Transmembrane helix</keyword>
<accession>A0A9X0UDC6</accession>
<evidence type="ECO:0000256" key="8">
    <source>
        <dbReference type="RuleBase" id="RU363032"/>
    </source>
</evidence>
<reference evidence="11" key="1">
    <citation type="submission" date="2020-08" db="EMBL/GenBank/DDBJ databases">
        <authorList>
            <person name="Hu Y."/>
            <person name="Nguyen S.V."/>
            <person name="Li F."/>
            <person name="Fanning S."/>
        </authorList>
    </citation>
    <scope>NUCLEOTIDE SEQUENCE</scope>
    <source>
        <strain evidence="11">SYSU D8009</strain>
    </source>
</reference>
<feature type="transmembrane region" description="Helical" evidence="8">
    <location>
        <begin position="394"/>
        <end position="416"/>
    </location>
</feature>
<dbReference type="Pfam" id="PF00528">
    <property type="entry name" value="BPD_transp_1"/>
    <property type="match status" value="1"/>
</dbReference>
<feature type="compositionally biased region" description="Polar residues" evidence="9">
    <location>
        <begin position="1"/>
        <end position="19"/>
    </location>
</feature>
<evidence type="ECO:0000256" key="7">
    <source>
        <dbReference type="ARBA" id="ARBA00023136"/>
    </source>
</evidence>
<feature type="domain" description="ABC transmembrane type-1" evidence="10">
    <location>
        <begin position="209"/>
        <end position="415"/>
    </location>
</feature>
<dbReference type="InterPro" id="IPR035906">
    <property type="entry name" value="MetI-like_sf"/>
</dbReference>
<dbReference type="GO" id="GO:0005886">
    <property type="term" value="C:plasma membrane"/>
    <property type="evidence" value="ECO:0007669"/>
    <property type="project" value="UniProtKB-SubCell"/>
</dbReference>
<comment type="subcellular location">
    <subcellularLocation>
        <location evidence="1 8">Cell membrane</location>
        <topology evidence="1 8">Multi-pass membrane protein</topology>
    </subcellularLocation>
</comment>
<comment type="similarity">
    <text evidence="2">Belongs to the binding-protein-dependent transport system permease family. CysTW subfamily.</text>
</comment>
<evidence type="ECO:0000256" key="2">
    <source>
        <dbReference type="ARBA" id="ARBA00007069"/>
    </source>
</evidence>
<dbReference type="AlphaFoldDB" id="A0A9X0UDC6"/>
<dbReference type="SUPFAM" id="SSF161098">
    <property type="entry name" value="MetI-like"/>
    <property type="match status" value="1"/>
</dbReference>
<dbReference type="Proteomes" id="UP000600101">
    <property type="component" value="Unassembled WGS sequence"/>
</dbReference>
<dbReference type="GO" id="GO:0055085">
    <property type="term" value="P:transmembrane transport"/>
    <property type="evidence" value="ECO:0007669"/>
    <property type="project" value="InterPro"/>
</dbReference>
<evidence type="ECO:0000256" key="1">
    <source>
        <dbReference type="ARBA" id="ARBA00004651"/>
    </source>
</evidence>
<feature type="transmembrane region" description="Helical" evidence="8">
    <location>
        <begin position="245"/>
        <end position="267"/>
    </location>
</feature>
<evidence type="ECO:0000256" key="6">
    <source>
        <dbReference type="ARBA" id="ARBA00022989"/>
    </source>
</evidence>
<dbReference type="PROSITE" id="PS50928">
    <property type="entry name" value="ABC_TM1"/>
    <property type="match status" value="1"/>
</dbReference>
<protein>
    <submittedName>
        <fullName evidence="11">ABC transporter permease</fullName>
    </submittedName>
</protein>
<evidence type="ECO:0000313" key="12">
    <source>
        <dbReference type="Proteomes" id="UP000600101"/>
    </source>
</evidence>
<feature type="transmembrane region" description="Helical" evidence="8">
    <location>
        <begin position="349"/>
        <end position="367"/>
    </location>
</feature>
<keyword evidence="12" id="KW-1185">Reference proteome</keyword>
<proteinExistence type="inferred from homology"/>
<keyword evidence="5 8" id="KW-0812">Transmembrane</keyword>
<keyword evidence="4" id="KW-1003">Cell membrane</keyword>
<dbReference type="EMBL" id="JACOMF010000014">
    <property type="protein sequence ID" value="MBC4016299.1"/>
    <property type="molecule type" value="Genomic_DNA"/>
</dbReference>